<feature type="compositionally biased region" description="Polar residues" evidence="1">
    <location>
        <begin position="104"/>
        <end position="113"/>
    </location>
</feature>
<organism evidence="2 3">
    <name type="scientific">Echria macrotheca</name>
    <dbReference type="NCBI Taxonomy" id="438768"/>
    <lineage>
        <taxon>Eukaryota</taxon>
        <taxon>Fungi</taxon>
        <taxon>Dikarya</taxon>
        <taxon>Ascomycota</taxon>
        <taxon>Pezizomycotina</taxon>
        <taxon>Sordariomycetes</taxon>
        <taxon>Sordariomycetidae</taxon>
        <taxon>Sordariales</taxon>
        <taxon>Schizotheciaceae</taxon>
        <taxon>Echria</taxon>
    </lineage>
</organism>
<evidence type="ECO:0000313" key="3">
    <source>
        <dbReference type="Proteomes" id="UP001239445"/>
    </source>
</evidence>
<name>A0AAJ0F8U8_9PEZI</name>
<proteinExistence type="predicted"/>
<feature type="compositionally biased region" description="Low complexity" evidence="1">
    <location>
        <begin position="121"/>
        <end position="144"/>
    </location>
</feature>
<comment type="caution">
    <text evidence="2">The sequence shown here is derived from an EMBL/GenBank/DDBJ whole genome shotgun (WGS) entry which is preliminary data.</text>
</comment>
<protein>
    <submittedName>
        <fullName evidence="2">Uncharacterized protein</fullName>
    </submittedName>
</protein>
<accession>A0AAJ0F8U8</accession>
<dbReference type="EMBL" id="MU839839">
    <property type="protein sequence ID" value="KAK1752520.1"/>
    <property type="molecule type" value="Genomic_DNA"/>
</dbReference>
<reference evidence="2" key="1">
    <citation type="submission" date="2023-06" db="EMBL/GenBank/DDBJ databases">
        <title>Genome-scale phylogeny and comparative genomics of the fungal order Sordariales.</title>
        <authorList>
            <consortium name="Lawrence Berkeley National Laboratory"/>
            <person name="Hensen N."/>
            <person name="Bonometti L."/>
            <person name="Westerberg I."/>
            <person name="Brannstrom I.O."/>
            <person name="Guillou S."/>
            <person name="Cros-Aarteil S."/>
            <person name="Calhoun S."/>
            <person name="Haridas S."/>
            <person name="Kuo A."/>
            <person name="Mondo S."/>
            <person name="Pangilinan J."/>
            <person name="Riley R."/>
            <person name="Labutti K."/>
            <person name="Andreopoulos B."/>
            <person name="Lipzen A."/>
            <person name="Chen C."/>
            <person name="Yanf M."/>
            <person name="Daum C."/>
            <person name="Ng V."/>
            <person name="Clum A."/>
            <person name="Steindorff A."/>
            <person name="Ohm R."/>
            <person name="Martin F."/>
            <person name="Silar P."/>
            <person name="Natvig D."/>
            <person name="Lalanne C."/>
            <person name="Gautier V."/>
            <person name="Ament-Velasquez S.L."/>
            <person name="Kruys A."/>
            <person name="Hutchinson M.I."/>
            <person name="Powell A.J."/>
            <person name="Barry K."/>
            <person name="Miller A.N."/>
            <person name="Grigoriev I.V."/>
            <person name="Debuchy R."/>
            <person name="Gladieux P."/>
            <person name="Thoren M.H."/>
            <person name="Johannesson H."/>
        </authorList>
    </citation>
    <scope>NUCLEOTIDE SEQUENCE</scope>
    <source>
        <strain evidence="2">PSN4</strain>
    </source>
</reference>
<feature type="region of interest" description="Disordered" evidence="1">
    <location>
        <begin position="64"/>
        <end position="177"/>
    </location>
</feature>
<keyword evidence="3" id="KW-1185">Reference proteome</keyword>
<feature type="compositionally biased region" description="Polar residues" evidence="1">
    <location>
        <begin position="253"/>
        <end position="263"/>
    </location>
</feature>
<feature type="compositionally biased region" description="Pro residues" evidence="1">
    <location>
        <begin position="602"/>
        <end position="618"/>
    </location>
</feature>
<feature type="compositionally biased region" description="Basic and acidic residues" evidence="1">
    <location>
        <begin position="16"/>
        <end position="34"/>
    </location>
</feature>
<feature type="compositionally biased region" description="Basic and acidic residues" evidence="1">
    <location>
        <begin position="216"/>
        <end position="232"/>
    </location>
</feature>
<dbReference type="Proteomes" id="UP001239445">
    <property type="component" value="Unassembled WGS sequence"/>
</dbReference>
<sequence>MLSRPTFSIRRLMPLRKPDSPDGDQSHEVDEGCGKARTWSRRFSKAPIPSIDIRRSQDVHCIVVLPPLPDTPRTSTSSVYSEEDTRFTRPRSSPTPPGPARTPQGSPLLTPQQLYDRRRPQSLSLAPPTPPSLSSSSVPSSPLSRTWQADFSPVSSLESLESPPPANASTPELKLKECEPEMDRLAREMEEAFRLWQSATEGLPSPPPSASGMSDDATRDTVSVKRVSLDRRRSQRSTRSASSITKPTKAPLKTSTPSGQMSVLRTKKARLRRSFRQGPRGRATWPVAPTPSPRWTLTGSAKDLFSIRFFNRVEADEMLPESVLHEIRMSRATQARLAREAATAVRDLDGELGPTGSDEIVSDEGPAIQVMIEEPREIQHTNANEKQPAPTQLDHIESPIDSAMIYNFDEGAPPIMMVVEEIQPAGRQMNNLPLPPIRKNHRRRSPMKQMAGKASLPTIPEVIAVGPETSVLSPTSRRKGTTERVNTDEYVYLRSSPYSYCCPGFRHGPIRLAKADLPFIGKLAAAVDDTLDWTAFQMAIIGGAGDFFGETTDYSKPSDAELAERDDVARWFADFGFDGPGTLVTAADAEVVERQNRHSTPPDTPVHTPPPAPSPVRLPPSTAELDTKEVLPPPPRYSSIVRPAHPPQYFYSTGIGIGQEGVMTYHSRNGGLGGASGGLQIDADAAARRESTESMQSLPQSPMLDLVVSRDVEGNEYIVPMGFNLGHDLGDFLRWEAENVFGGGFYGPDTL</sequence>
<evidence type="ECO:0000313" key="2">
    <source>
        <dbReference type="EMBL" id="KAK1752520.1"/>
    </source>
</evidence>
<feature type="region of interest" description="Disordered" evidence="1">
    <location>
        <begin position="593"/>
        <end position="632"/>
    </location>
</feature>
<feature type="compositionally biased region" description="Low complexity" evidence="1">
    <location>
        <begin position="152"/>
        <end position="161"/>
    </location>
</feature>
<dbReference type="AlphaFoldDB" id="A0AAJ0F8U8"/>
<feature type="region of interest" description="Disordered" evidence="1">
    <location>
        <begin position="1"/>
        <end position="51"/>
    </location>
</feature>
<evidence type="ECO:0000256" key="1">
    <source>
        <dbReference type="SAM" id="MobiDB-lite"/>
    </source>
</evidence>
<feature type="region of interest" description="Disordered" evidence="1">
    <location>
        <begin position="199"/>
        <end position="268"/>
    </location>
</feature>
<gene>
    <name evidence="2" type="ORF">QBC47DRAFT_59623</name>
</gene>